<evidence type="ECO:0000256" key="3">
    <source>
        <dbReference type="ARBA" id="ARBA00022989"/>
    </source>
</evidence>
<dbReference type="Pfam" id="PF08030">
    <property type="entry name" value="NAD_binding_6"/>
    <property type="match status" value="1"/>
</dbReference>
<dbReference type="STRING" id="461836.A0A0L0DLE6"/>
<name>A0A0L0DLE6_THETB</name>
<dbReference type="GO" id="GO:0016491">
    <property type="term" value="F:oxidoreductase activity"/>
    <property type="evidence" value="ECO:0007669"/>
    <property type="project" value="UniProtKB-KW"/>
</dbReference>
<evidence type="ECO:0000256" key="5">
    <source>
        <dbReference type="ARBA" id="ARBA00023136"/>
    </source>
</evidence>
<feature type="transmembrane region" description="Helical" evidence="6">
    <location>
        <begin position="409"/>
        <end position="426"/>
    </location>
</feature>
<keyword evidence="3 6" id="KW-1133">Transmembrane helix</keyword>
<dbReference type="InterPro" id="IPR050369">
    <property type="entry name" value="RBOH/FRE"/>
</dbReference>
<dbReference type="Pfam" id="PF01794">
    <property type="entry name" value="Ferric_reduct"/>
    <property type="match status" value="1"/>
</dbReference>
<evidence type="ECO:0000313" key="9">
    <source>
        <dbReference type="Proteomes" id="UP000054408"/>
    </source>
</evidence>
<evidence type="ECO:0000313" key="8">
    <source>
        <dbReference type="EMBL" id="KNC53122.1"/>
    </source>
</evidence>
<dbReference type="InterPro" id="IPR017938">
    <property type="entry name" value="Riboflavin_synthase-like_b-brl"/>
</dbReference>
<dbReference type="InterPro" id="IPR013130">
    <property type="entry name" value="Fe3_Rdtase_TM_dom"/>
</dbReference>
<evidence type="ECO:0000256" key="4">
    <source>
        <dbReference type="ARBA" id="ARBA00023002"/>
    </source>
</evidence>
<dbReference type="InterPro" id="IPR013112">
    <property type="entry name" value="FAD-bd_8"/>
</dbReference>
<evidence type="ECO:0000259" key="7">
    <source>
        <dbReference type="PROSITE" id="PS51384"/>
    </source>
</evidence>
<dbReference type="PROSITE" id="PS51384">
    <property type="entry name" value="FAD_FR"/>
    <property type="match status" value="1"/>
</dbReference>
<dbReference type="GeneID" id="25567890"/>
<dbReference type="AlphaFoldDB" id="A0A0L0DLE6"/>
<keyword evidence="4" id="KW-0560">Oxidoreductase</keyword>
<dbReference type="InterPro" id="IPR013121">
    <property type="entry name" value="Fe_red_NAD-bd_6"/>
</dbReference>
<dbReference type="OrthoDB" id="167398at2759"/>
<protein>
    <submittedName>
        <fullName evidence="8">NADPH oxidase</fullName>
    </submittedName>
</protein>
<evidence type="ECO:0000256" key="2">
    <source>
        <dbReference type="ARBA" id="ARBA00022692"/>
    </source>
</evidence>
<feature type="transmembrane region" description="Helical" evidence="6">
    <location>
        <begin position="588"/>
        <end position="606"/>
    </location>
</feature>
<keyword evidence="5 6" id="KW-0472">Membrane</keyword>
<dbReference type="SUPFAM" id="SSF63380">
    <property type="entry name" value="Riboflavin synthase domain-like"/>
    <property type="match status" value="1"/>
</dbReference>
<accession>A0A0L0DLE6</accession>
<keyword evidence="2 6" id="KW-0812">Transmembrane</keyword>
<dbReference type="CDD" id="cd06186">
    <property type="entry name" value="NOX_Duox_like_FAD_NADP"/>
    <property type="match status" value="1"/>
</dbReference>
<evidence type="ECO:0000256" key="1">
    <source>
        <dbReference type="ARBA" id="ARBA00004141"/>
    </source>
</evidence>
<comment type="subcellular location">
    <subcellularLocation>
        <location evidence="1">Membrane</location>
        <topology evidence="1">Multi-pass membrane protein</topology>
    </subcellularLocation>
</comment>
<dbReference type="InterPro" id="IPR039261">
    <property type="entry name" value="FNR_nucleotide-bd"/>
</dbReference>
<dbReference type="SUPFAM" id="SSF52343">
    <property type="entry name" value="Ferredoxin reductase-like, C-terminal NADP-linked domain"/>
    <property type="match status" value="1"/>
</dbReference>
<proteinExistence type="predicted"/>
<dbReference type="Proteomes" id="UP000054408">
    <property type="component" value="Unassembled WGS sequence"/>
</dbReference>
<dbReference type="GO" id="GO:0005886">
    <property type="term" value="C:plasma membrane"/>
    <property type="evidence" value="ECO:0007669"/>
    <property type="project" value="TreeGrafter"/>
</dbReference>
<feature type="transmembrane region" description="Helical" evidence="6">
    <location>
        <begin position="612"/>
        <end position="629"/>
    </location>
</feature>
<keyword evidence="9" id="KW-1185">Reference proteome</keyword>
<feature type="transmembrane region" description="Helical" evidence="6">
    <location>
        <begin position="458"/>
        <end position="476"/>
    </location>
</feature>
<feature type="domain" description="FAD-binding FR-type" evidence="7">
    <location>
        <begin position="633"/>
        <end position="749"/>
    </location>
</feature>
<dbReference type="InterPro" id="IPR017927">
    <property type="entry name" value="FAD-bd_FR_type"/>
</dbReference>
<feature type="transmembrane region" description="Helical" evidence="6">
    <location>
        <begin position="496"/>
        <end position="515"/>
    </location>
</feature>
<dbReference type="EMBL" id="GL349478">
    <property type="protein sequence ID" value="KNC53122.1"/>
    <property type="molecule type" value="Genomic_DNA"/>
</dbReference>
<gene>
    <name evidence="8" type="ORF">AMSG_09427</name>
</gene>
<sequence length="899" mass="97147">MLTAQRPLLDASAASYWRSLQNASIALESAKAMLGVSTGVCPITGMRRRILRFGRGMTRVATAWVFRPDSLIKRWAHVFAIASNLTYRLSRRAFARLTGWDAASSTVDLLFAILARPPPPSKKKRLSSRAPSVPLLEFLAFASAFAGEAPQKLRLMFVFLMAAGSTTAGAELSLATLCNIPHLILAAPGGAALAGDDLVAEIHSSWLASSVAADNEAFSPSLSRSRAISFSSPASPTRPVGSIVLDWPRFISAFTWGELEHATELTLHIHATPTTRQWRSWLTTHRTYSTVAFSPDAPLLAALLAVAEDLKLSPNVGRERAKLWMAQFALQELATVGDVLALEPAQWSSLATATDLPAGVLARLASYGISGSASSAAPATSHLASLRASVAAAASTARMHAKLDPAFCLWLALICLAVTLESVYIARIARSYAAHRILGASLVAAKVFAAGIRVGVAFLFLPVCLATYTTVVRVFLPRMPRSATLWLRPSQEHMMLFHRLGGVATFACALGHTAAHVVNAFRTAAASQADRDLAFAPGTPLAAFRTHNSPLTIVFSTWLGLSGILLLLLMLAIVPLAHPKIRRIAFEVFYYPHQLALVLPLLLVAHPTTLRTLYYIAPGYLLYLIARGISAPHALADARIVALDALPGSVVHVAFVKSARMTRALALGDYVHLHLPSISKLQWHPFSVASSPLMEHVHVYFKAVGARDSWTRQVYALAESSASGIEDPTSPASSLRLYVAGPFGSDPHPYLSYHRAVLIASGIGVTPYAAVLSDIIFRLQHGLALPLKHLHFWWVCRDLDSFRWFQDVLEVLESQFYTSIHEPDLTLDVRLFVTRDVFLALPFTDVVSDSGLLARPNAAVGVFFSGNSSLASAVYAATTAVSATSLVDYHFHLETCFTP</sequence>
<reference evidence="8 9" key="1">
    <citation type="submission" date="2010-05" db="EMBL/GenBank/DDBJ databases">
        <title>The Genome Sequence of Thecamonas trahens ATCC 50062.</title>
        <authorList>
            <consortium name="The Broad Institute Genome Sequencing Platform"/>
            <person name="Russ C."/>
            <person name="Cuomo C."/>
            <person name="Shea T."/>
            <person name="Young S.K."/>
            <person name="Zeng Q."/>
            <person name="Koehrsen M."/>
            <person name="Haas B."/>
            <person name="Borodovsky M."/>
            <person name="Guigo R."/>
            <person name="Alvarado L."/>
            <person name="Berlin A."/>
            <person name="Bochicchio J."/>
            <person name="Borenstein D."/>
            <person name="Chapman S."/>
            <person name="Chen Z."/>
            <person name="Freedman E."/>
            <person name="Gellesch M."/>
            <person name="Goldberg J."/>
            <person name="Griggs A."/>
            <person name="Gujja S."/>
            <person name="Heilman E."/>
            <person name="Heiman D."/>
            <person name="Hepburn T."/>
            <person name="Howarth C."/>
            <person name="Jen D."/>
            <person name="Larson L."/>
            <person name="Mehta T."/>
            <person name="Park D."/>
            <person name="Pearson M."/>
            <person name="Roberts A."/>
            <person name="Saif S."/>
            <person name="Shenoy N."/>
            <person name="Sisk P."/>
            <person name="Stolte C."/>
            <person name="Sykes S."/>
            <person name="Thomson T."/>
            <person name="Walk T."/>
            <person name="White J."/>
            <person name="Yandava C."/>
            <person name="Burger G."/>
            <person name="Gray M.W."/>
            <person name="Holland P.W.H."/>
            <person name="King N."/>
            <person name="Lang F.B.F."/>
            <person name="Roger A.J."/>
            <person name="Ruiz-Trillo I."/>
            <person name="Lander E."/>
            <person name="Nusbaum C."/>
        </authorList>
    </citation>
    <scope>NUCLEOTIDE SEQUENCE [LARGE SCALE GENOMIC DNA]</scope>
    <source>
        <strain evidence="8 9">ATCC 50062</strain>
    </source>
</reference>
<organism evidence="8 9">
    <name type="scientific">Thecamonas trahens ATCC 50062</name>
    <dbReference type="NCBI Taxonomy" id="461836"/>
    <lineage>
        <taxon>Eukaryota</taxon>
        <taxon>Apusozoa</taxon>
        <taxon>Apusomonadida</taxon>
        <taxon>Apusomonadidae</taxon>
        <taxon>Thecamonas</taxon>
    </lineage>
</organism>
<feature type="transmembrane region" description="Helical" evidence="6">
    <location>
        <begin position="553"/>
        <end position="576"/>
    </location>
</feature>
<evidence type="ECO:0000256" key="6">
    <source>
        <dbReference type="SAM" id="Phobius"/>
    </source>
</evidence>
<dbReference type="PANTHER" id="PTHR11972:SF153">
    <property type="entry name" value="SUPEROXIDE-GENERATING NADPH OXIDASE HEAVY CHAIN SUBUNIT A"/>
    <property type="match status" value="1"/>
</dbReference>
<dbReference type="Gene3D" id="3.40.50.80">
    <property type="entry name" value="Nucleotide-binding domain of ferredoxin-NADP reductase (FNR) module"/>
    <property type="match status" value="1"/>
</dbReference>
<dbReference type="eggNOG" id="KOG0039">
    <property type="taxonomic scope" value="Eukaryota"/>
</dbReference>
<dbReference type="Pfam" id="PF08022">
    <property type="entry name" value="FAD_binding_8"/>
    <property type="match status" value="1"/>
</dbReference>
<dbReference type="PANTHER" id="PTHR11972">
    <property type="entry name" value="NADPH OXIDASE"/>
    <property type="match status" value="1"/>
</dbReference>
<dbReference type="RefSeq" id="XP_013754789.1">
    <property type="nucleotide sequence ID" value="XM_013899335.1"/>
</dbReference>